<organism evidence="2 3">
    <name type="scientific">Phytohabitans houttuyneae</name>
    <dbReference type="NCBI Taxonomy" id="1076126"/>
    <lineage>
        <taxon>Bacteria</taxon>
        <taxon>Bacillati</taxon>
        <taxon>Actinomycetota</taxon>
        <taxon>Actinomycetes</taxon>
        <taxon>Micromonosporales</taxon>
        <taxon>Micromonosporaceae</taxon>
    </lineage>
</organism>
<dbReference type="EMBL" id="BLPF01000001">
    <property type="protein sequence ID" value="GFJ76458.1"/>
    <property type="molecule type" value="Genomic_DNA"/>
</dbReference>
<keyword evidence="1" id="KW-1133">Transmembrane helix</keyword>
<keyword evidence="1" id="KW-0812">Transmembrane</keyword>
<comment type="caution">
    <text evidence="2">The sequence shown here is derived from an EMBL/GenBank/DDBJ whole genome shotgun (WGS) entry which is preliminary data.</text>
</comment>
<sequence>MAKPYLPAQPAPRVVHYADPANPFAGLAPLSQRELAAKREQDQILYSRWLLRRAELAERDRKVRRFWLGFGATAGLGVLATLGALVWAIASAGIGLLLAVPAVLLAVAGLAVGGHRCITIVQHWH</sequence>
<dbReference type="RefSeq" id="WP_173053361.1">
    <property type="nucleotide sequence ID" value="NZ_BAABGO010000050.1"/>
</dbReference>
<gene>
    <name evidence="2" type="ORF">Phou_006380</name>
</gene>
<evidence type="ECO:0000313" key="3">
    <source>
        <dbReference type="Proteomes" id="UP000482800"/>
    </source>
</evidence>
<name>A0A6V8K2D7_9ACTN</name>
<dbReference type="Proteomes" id="UP000482800">
    <property type="component" value="Unassembled WGS sequence"/>
</dbReference>
<protein>
    <submittedName>
        <fullName evidence="2">Uncharacterized protein</fullName>
    </submittedName>
</protein>
<proteinExistence type="predicted"/>
<reference evidence="2 3" key="2">
    <citation type="submission" date="2020-03" db="EMBL/GenBank/DDBJ databases">
        <authorList>
            <person name="Ichikawa N."/>
            <person name="Kimura A."/>
            <person name="Kitahashi Y."/>
            <person name="Uohara A."/>
        </authorList>
    </citation>
    <scope>NUCLEOTIDE SEQUENCE [LARGE SCALE GENOMIC DNA]</scope>
    <source>
        <strain evidence="2 3">NBRC 108639</strain>
    </source>
</reference>
<feature type="transmembrane region" description="Helical" evidence="1">
    <location>
        <begin position="66"/>
        <end position="88"/>
    </location>
</feature>
<keyword evidence="3" id="KW-1185">Reference proteome</keyword>
<evidence type="ECO:0000313" key="2">
    <source>
        <dbReference type="EMBL" id="GFJ76458.1"/>
    </source>
</evidence>
<reference evidence="2 3" key="1">
    <citation type="submission" date="2020-03" db="EMBL/GenBank/DDBJ databases">
        <title>Whole genome shotgun sequence of Phytohabitans houttuyneae NBRC 108639.</title>
        <authorList>
            <person name="Komaki H."/>
            <person name="Tamura T."/>
        </authorList>
    </citation>
    <scope>NUCLEOTIDE SEQUENCE [LARGE SCALE GENOMIC DNA]</scope>
    <source>
        <strain evidence="2 3">NBRC 108639</strain>
    </source>
</reference>
<keyword evidence="1" id="KW-0472">Membrane</keyword>
<dbReference type="AlphaFoldDB" id="A0A6V8K2D7"/>
<feature type="transmembrane region" description="Helical" evidence="1">
    <location>
        <begin position="94"/>
        <end position="113"/>
    </location>
</feature>
<evidence type="ECO:0000256" key="1">
    <source>
        <dbReference type="SAM" id="Phobius"/>
    </source>
</evidence>
<accession>A0A6V8K2D7</accession>